<dbReference type="AlphaFoldDB" id="A0A1Y1VUC9"/>
<evidence type="ECO:0008006" key="3">
    <source>
        <dbReference type="Google" id="ProtNLM"/>
    </source>
</evidence>
<dbReference type="GO" id="GO:0003676">
    <property type="term" value="F:nucleic acid binding"/>
    <property type="evidence" value="ECO:0007669"/>
    <property type="project" value="InterPro"/>
</dbReference>
<proteinExistence type="predicted"/>
<dbReference type="EMBL" id="MCFG01000511">
    <property type="protein sequence ID" value="ORX64616.1"/>
    <property type="molecule type" value="Genomic_DNA"/>
</dbReference>
<reference evidence="1 2" key="1">
    <citation type="submission" date="2016-08" db="EMBL/GenBank/DDBJ databases">
        <title>A Parts List for Fungal Cellulosomes Revealed by Comparative Genomics.</title>
        <authorList>
            <consortium name="DOE Joint Genome Institute"/>
            <person name="Haitjema C.H."/>
            <person name="Gilmore S.P."/>
            <person name="Henske J.K."/>
            <person name="Solomon K.V."/>
            <person name="De Groot R."/>
            <person name="Kuo A."/>
            <person name="Mondo S.J."/>
            <person name="Salamov A.A."/>
            <person name="Labutti K."/>
            <person name="Zhao Z."/>
            <person name="Chiniquy J."/>
            <person name="Barry K."/>
            <person name="Brewer H.M."/>
            <person name="Purvine S.O."/>
            <person name="Wright A.T."/>
            <person name="Boxma B."/>
            <person name="Van Alen T."/>
            <person name="Hackstein J.H."/>
            <person name="Baker S.E."/>
            <person name="Grigoriev I.V."/>
            <person name="O'Malley M.A."/>
        </authorList>
    </citation>
    <scope>NUCLEOTIDE SEQUENCE [LARGE SCALE GENOMIC DNA]</scope>
    <source>
        <strain evidence="1 2">S4</strain>
    </source>
</reference>
<dbReference type="OrthoDB" id="10522183at2759"/>
<protein>
    <recommendedName>
        <fullName evidence="3">CCHC-type domain-containing protein</fullName>
    </recommendedName>
</protein>
<comment type="caution">
    <text evidence="1">The sequence shown here is derived from an EMBL/GenBank/DDBJ whole genome shotgun (WGS) entry which is preliminary data.</text>
</comment>
<dbReference type="GO" id="GO:0008270">
    <property type="term" value="F:zinc ion binding"/>
    <property type="evidence" value="ECO:0007669"/>
    <property type="project" value="InterPro"/>
</dbReference>
<gene>
    <name evidence="1" type="ORF">BCR32DRAFT_251017</name>
</gene>
<evidence type="ECO:0000313" key="2">
    <source>
        <dbReference type="Proteomes" id="UP000193944"/>
    </source>
</evidence>
<dbReference type="SUPFAM" id="SSF57756">
    <property type="entry name" value="Retrovirus zinc finger-like domains"/>
    <property type="match status" value="1"/>
</dbReference>
<sequence length="156" mass="18774">MKKLRNLFEKKKFANVNYWVRRLYSLKDKNLSECKDILNQINEIFEIMVNNDIKLSTETVEDFLKEAMNKINYQIYLHSTFDYNRSISDNKDLIELDNIETKRKNNYNYKFNNAPNPTPNYCYICKVFGHITDNCIHNPFKKNTKIKKNKNTKNLK</sequence>
<evidence type="ECO:0000313" key="1">
    <source>
        <dbReference type="EMBL" id="ORX64616.1"/>
    </source>
</evidence>
<dbReference type="InterPro" id="IPR036875">
    <property type="entry name" value="Znf_CCHC_sf"/>
</dbReference>
<accession>A0A1Y1VUC9</accession>
<keyword evidence="2" id="KW-1185">Reference proteome</keyword>
<name>A0A1Y1VUC9_9FUNG</name>
<organism evidence="1 2">
    <name type="scientific">Anaeromyces robustus</name>
    <dbReference type="NCBI Taxonomy" id="1754192"/>
    <lineage>
        <taxon>Eukaryota</taxon>
        <taxon>Fungi</taxon>
        <taxon>Fungi incertae sedis</taxon>
        <taxon>Chytridiomycota</taxon>
        <taxon>Chytridiomycota incertae sedis</taxon>
        <taxon>Neocallimastigomycetes</taxon>
        <taxon>Neocallimastigales</taxon>
        <taxon>Neocallimastigaceae</taxon>
        <taxon>Anaeromyces</taxon>
    </lineage>
</organism>
<reference evidence="1 2" key="2">
    <citation type="submission" date="2016-08" db="EMBL/GenBank/DDBJ databases">
        <title>Pervasive Adenine N6-methylation of Active Genes in Fungi.</title>
        <authorList>
            <consortium name="DOE Joint Genome Institute"/>
            <person name="Mondo S.J."/>
            <person name="Dannebaum R.O."/>
            <person name="Kuo R.C."/>
            <person name="Labutti K."/>
            <person name="Haridas S."/>
            <person name="Kuo A."/>
            <person name="Salamov A."/>
            <person name="Ahrendt S.R."/>
            <person name="Lipzen A."/>
            <person name="Sullivan W."/>
            <person name="Andreopoulos W.B."/>
            <person name="Clum A."/>
            <person name="Lindquist E."/>
            <person name="Daum C."/>
            <person name="Ramamoorthy G.K."/>
            <person name="Gryganskyi A."/>
            <person name="Culley D."/>
            <person name="Magnuson J.K."/>
            <person name="James T.Y."/>
            <person name="O'Malley M.A."/>
            <person name="Stajich J.E."/>
            <person name="Spatafora J.W."/>
            <person name="Visel A."/>
            <person name="Grigoriev I.V."/>
        </authorList>
    </citation>
    <scope>NUCLEOTIDE SEQUENCE [LARGE SCALE GENOMIC DNA]</scope>
    <source>
        <strain evidence="1 2">S4</strain>
    </source>
</reference>
<dbReference type="Proteomes" id="UP000193944">
    <property type="component" value="Unassembled WGS sequence"/>
</dbReference>